<dbReference type="InterPro" id="IPR000620">
    <property type="entry name" value="EamA_dom"/>
</dbReference>
<keyword evidence="10" id="KW-1185">Reference proteome</keyword>
<evidence type="ECO:0000259" key="8">
    <source>
        <dbReference type="Pfam" id="PF00892"/>
    </source>
</evidence>
<feature type="transmembrane region" description="Helical" evidence="7">
    <location>
        <begin position="156"/>
        <end position="177"/>
    </location>
</feature>
<keyword evidence="3" id="KW-1003">Cell membrane</keyword>
<feature type="transmembrane region" description="Helical" evidence="7">
    <location>
        <begin position="97"/>
        <end position="118"/>
    </location>
</feature>
<dbReference type="PANTHER" id="PTHR32322">
    <property type="entry name" value="INNER MEMBRANE TRANSPORTER"/>
    <property type="match status" value="1"/>
</dbReference>
<dbReference type="InterPro" id="IPR037185">
    <property type="entry name" value="EmrE-like"/>
</dbReference>
<dbReference type="GO" id="GO:0005886">
    <property type="term" value="C:plasma membrane"/>
    <property type="evidence" value="ECO:0007669"/>
    <property type="project" value="UniProtKB-SubCell"/>
</dbReference>
<dbReference type="Pfam" id="PF00892">
    <property type="entry name" value="EamA"/>
    <property type="match status" value="2"/>
</dbReference>
<evidence type="ECO:0000313" key="10">
    <source>
        <dbReference type="Proteomes" id="UP000567067"/>
    </source>
</evidence>
<reference evidence="9 10" key="1">
    <citation type="submission" date="2020-08" db="EMBL/GenBank/DDBJ databases">
        <title>Genomic Encyclopedia of Type Strains, Phase III (KMG-III): the genomes of soil and plant-associated and newly described type strains.</title>
        <authorList>
            <person name="Whitman W."/>
        </authorList>
    </citation>
    <scope>NUCLEOTIDE SEQUENCE [LARGE SCALE GENOMIC DNA]</scope>
    <source>
        <strain evidence="9 10">CECT 8693</strain>
    </source>
</reference>
<dbReference type="RefSeq" id="WP_246334144.1">
    <property type="nucleotide sequence ID" value="NZ_JACJIP010000010.1"/>
</dbReference>
<evidence type="ECO:0000256" key="2">
    <source>
        <dbReference type="ARBA" id="ARBA00007362"/>
    </source>
</evidence>
<comment type="subcellular location">
    <subcellularLocation>
        <location evidence="1">Cell membrane</location>
        <topology evidence="1">Multi-pass membrane protein</topology>
    </subcellularLocation>
</comment>
<comment type="caution">
    <text evidence="9">The sequence shown here is derived from an EMBL/GenBank/DDBJ whole genome shotgun (WGS) entry which is preliminary data.</text>
</comment>
<feature type="transmembrane region" description="Helical" evidence="7">
    <location>
        <begin position="36"/>
        <end position="56"/>
    </location>
</feature>
<dbReference type="InterPro" id="IPR050638">
    <property type="entry name" value="AA-Vitamin_Transporters"/>
</dbReference>
<keyword evidence="4 7" id="KW-0812">Transmembrane</keyword>
<evidence type="ECO:0000256" key="4">
    <source>
        <dbReference type="ARBA" id="ARBA00022692"/>
    </source>
</evidence>
<evidence type="ECO:0000256" key="7">
    <source>
        <dbReference type="SAM" id="Phobius"/>
    </source>
</evidence>
<dbReference type="SUPFAM" id="SSF103481">
    <property type="entry name" value="Multidrug resistance efflux transporter EmrE"/>
    <property type="match status" value="2"/>
</dbReference>
<keyword evidence="5 7" id="KW-1133">Transmembrane helix</keyword>
<feature type="transmembrane region" description="Helical" evidence="7">
    <location>
        <begin position="127"/>
        <end position="144"/>
    </location>
</feature>
<feature type="transmembrane region" description="Helical" evidence="7">
    <location>
        <begin position="9"/>
        <end position="30"/>
    </location>
</feature>
<dbReference type="Proteomes" id="UP000567067">
    <property type="component" value="Unassembled WGS sequence"/>
</dbReference>
<feature type="domain" description="EamA" evidence="8">
    <location>
        <begin position="7"/>
        <end position="140"/>
    </location>
</feature>
<evidence type="ECO:0000256" key="5">
    <source>
        <dbReference type="ARBA" id="ARBA00022989"/>
    </source>
</evidence>
<sequence>MMKQNAKAYLAMTIAMMTVGSSFVVGKWIVNSMPVFLASGIRYGLASIVLLLLLFYKEKSFPKINKKDVFWLFLQSFTGVFGFSVCMLYGLKYTSAMESGIITSTGPMVIALISFLFLKEHLSSRHWLGVFLAVCGITAIQLLNGGSGEVTPGVPTWIGSMLIFGAVIGESLFTIFGKVLSERLSALAIATFVTVFGFVMFLPFAIYEAITFDFTQPSMLAWMSIVYYALIVTVVGFVLWYYGVSKVPASTSGVFTAIISVSSLLLSSLFLNEELQWGHVVGVLFVLFGIFITATSRQKDASVSHSITE</sequence>
<feature type="transmembrane region" description="Helical" evidence="7">
    <location>
        <begin position="277"/>
        <end position="295"/>
    </location>
</feature>
<name>A0A7W3XRC9_9BACL</name>
<keyword evidence="6 7" id="KW-0472">Membrane</keyword>
<feature type="transmembrane region" description="Helical" evidence="7">
    <location>
        <begin position="184"/>
        <end position="207"/>
    </location>
</feature>
<evidence type="ECO:0000256" key="1">
    <source>
        <dbReference type="ARBA" id="ARBA00004651"/>
    </source>
</evidence>
<evidence type="ECO:0000256" key="6">
    <source>
        <dbReference type="ARBA" id="ARBA00023136"/>
    </source>
</evidence>
<gene>
    <name evidence="9" type="ORF">FHR92_001983</name>
</gene>
<feature type="transmembrane region" description="Helical" evidence="7">
    <location>
        <begin position="68"/>
        <end position="91"/>
    </location>
</feature>
<dbReference type="PANTHER" id="PTHR32322:SF18">
    <property type="entry name" value="S-ADENOSYLMETHIONINE_S-ADENOSYLHOMOCYSTEINE TRANSPORTER"/>
    <property type="match status" value="1"/>
</dbReference>
<dbReference type="EMBL" id="JACJIP010000010">
    <property type="protein sequence ID" value="MBA9085517.1"/>
    <property type="molecule type" value="Genomic_DNA"/>
</dbReference>
<accession>A0A7W3XRC9</accession>
<protein>
    <submittedName>
        <fullName evidence="9">Drug/metabolite transporter (DMT)-like permease</fullName>
    </submittedName>
</protein>
<proteinExistence type="inferred from homology"/>
<feature type="transmembrane region" description="Helical" evidence="7">
    <location>
        <begin position="254"/>
        <end position="271"/>
    </location>
</feature>
<dbReference type="AlphaFoldDB" id="A0A7W3XRC9"/>
<comment type="similarity">
    <text evidence="2">Belongs to the EamA transporter family.</text>
</comment>
<dbReference type="Gene3D" id="1.10.3730.20">
    <property type="match status" value="1"/>
</dbReference>
<feature type="transmembrane region" description="Helical" evidence="7">
    <location>
        <begin position="219"/>
        <end position="242"/>
    </location>
</feature>
<evidence type="ECO:0000256" key="3">
    <source>
        <dbReference type="ARBA" id="ARBA00022475"/>
    </source>
</evidence>
<feature type="domain" description="EamA" evidence="8">
    <location>
        <begin position="158"/>
        <end position="294"/>
    </location>
</feature>
<evidence type="ECO:0000313" key="9">
    <source>
        <dbReference type="EMBL" id="MBA9085517.1"/>
    </source>
</evidence>
<organism evidence="9 10">
    <name type="scientific">Fontibacillus solani</name>
    <dbReference type="NCBI Taxonomy" id="1572857"/>
    <lineage>
        <taxon>Bacteria</taxon>
        <taxon>Bacillati</taxon>
        <taxon>Bacillota</taxon>
        <taxon>Bacilli</taxon>
        <taxon>Bacillales</taxon>
        <taxon>Paenibacillaceae</taxon>
        <taxon>Fontibacillus</taxon>
    </lineage>
</organism>